<evidence type="ECO:0000256" key="1">
    <source>
        <dbReference type="SAM" id="SignalP"/>
    </source>
</evidence>
<dbReference type="RefSeq" id="WP_126828003.1">
    <property type="nucleotide sequence ID" value="NZ_PIQG01000004.1"/>
</dbReference>
<dbReference type="OrthoDB" id="7629852at2"/>
<keyword evidence="1" id="KW-0732">Signal</keyword>
<proteinExistence type="predicted"/>
<protein>
    <recommendedName>
        <fullName evidence="4">Thioredoxin family protein</fullName>
    </recommendedName>
</protein>
<evidence type="ECO:0008006" key="4">
    <source>
        <dbReference type="Google" id="ProtNLM"/>
    </source>
</evidence>
<dbReference type="SUPFAM" id="SSF52833">
    <property type="entry name" value="Thioredoxin-like"/>
    <property type="match status" value="1"/>
</dbReference>
<reference evidence="2 3" key="1">
    <citation type="journal article" date="2011" name="Front. Microbiol.">
        <title>Genomic signatures of strain selection and enhancement in Bacillus atrophaeus var. globigii, a historical biowarfare simulant.</title>
        <authorList>
            <person name="Gibbons H.S."/>
            <person name="Broomall S.M."/>
            <person name="McNew L.A."/>
            <person name="Daligault H."/>
            <person name="Chapman C."/>
            <person name="Bruce D."/>
            <person name="Karavis M."/>
            <person name="Krepps M."/>
            <person name="McGregor P.A."/>
            <person name="Hong C."/>
            <person name="Park K.H."/>
            <person name="Akmal A."/>
            <person name="Feldman A."/>
            <person name="Lin J.S."/>
            <person name="Chang W.E."/>
            <person name="Higgs B.W."/>
            <person name="Demirev P."/>
            <person name="Lindquist J."/>
            <person name="Liem A."/>
            <person name="Fochler E."/>
            <person name="Read T.D."/>
            <person name="Tapia R."/>
            <person name="Johnson S."/>
            <person name="Bishop-Lilly K.A."/>
            <person name="Detter C."/>
            <person name="Han C."/>
            <person name="Sozhamannan S."/>
            <person name="Rosenzweig C.N."/>
            <person name="Skowronski E.W."/>
        </authorList>
    </citation>
    <scope>NUCLEOTIDE SEQUENCE [LARGE SCALE GENOMIC DNA]</scope>
    <source>
        <strain evidence="2 3">PIT1</strain>
    </source>
</reference>
<dbReference type="AlphaFoldDB" id="A0A432ZEF2"/>
<keyword evidence="3" id="KW-1185">Reference proteome</keyword>
<dbReference type="InterPro" id="IPR036249">
    <property type="entry name" value="Thioredoxin-like_sf"/>
</dbReference>
<gene>
    <name evidence="2" type="ORF">CWI83_08300</name>
</gene>
<accession>A0A432ZEF2</accession>
<feature type="signal peptide" evidence="1">
    <location>
        <begin position="1"/>
        <end position="23"/>
    </location>
</feature>
<evidence type="ECO:0000313" key="3">
    <source>
        <dbReference type="Proteomes" id="UP000288279"/>
    </source>
</evidence>
<dbReference type="EMBL" id="PIQG01000004">
    <property type="protein sequence ID" value="RUO76355.1"/>
    <property type="molecule type" value="Genomic_DNA"/>
</dbReference>
<comment type="caution">
    <text evidence="2">The sequence shown here is derived from an EMBL/GenBank/DDBJ whole genome shotgun (WGS) entry which is preliminary data.</text>
</comment>
<organism evidence="2 3">
    <name type="scientific">Pseudidiomarina taiwanensis</name>
    <dbReference type="NCBI Taxonomy" id="337250"/>
    <lineage>
        <taxon>Bacteria</taxon>
        <taxon>Pseudomonadati</taxon>
        <taxon>Pseudomonadota</taxon>
        <taxon>Gammaproteobacteria</taxon>
        <taxon>Alteromonadales</taxon>
        <taxon>Idiomarinaceae</taxon>
        <taxon>Pseudidiomarina</taxon>
    </lineage>
</organism>
<evidence type="ECO:0000313" key="2">
    <source>
        <dbReference type="EMBL" id="RUO76355.1"/>
    </source>
</evidence>
<name>A0A432ZEF2_9GAMM</name>
<sequence>MMSFRLTLISLFLCLSLFVPSEAATNEAARNPDYTFTVKATDLALLQTQLDTAVAEDKLLLVVLGGEWCHDSVALGEQFSKPELHQQLQHEFVVGFFDVGYLEYGFELVQHFNEPAYWGTPTVMVIDPQTKHILNRADLFEWSNAASKTEADYFAYFTAQKFTAPESIATEHQQQIEQFVQTQADRVIAGYAVVGPLLRDYKESGGKPSAEFIAKWTELRGLRSQIPALRTELYQQAFAQKKSGINVPLILPQLEQLSWESGCC</sequence>
<dbReference type="Proteomes" id="UP000288279">
    <property type="component" value="Unassembled WGS sequence"/>
</dbReference>
<feature type="chain" id="PRO_5019011265" description="Thioredoxin family protein" evidence="1">
    <location>
        <begin position="24"/>
        <end position="264"/>
    </location>
</feature>
<dbReference type="Gene3D" id="3.40.30.10">
    <property type="entry name" value="Glutaredoxin"/>
    <property type="match status" value="1"/>
</dbReference>